<reference evidence="19 20" key="1">
    <citation type="submission" date="2016-01" db="EMBL/GenBank/DDBJ databases">
        <title>Genome Sequences of Twelve Sporeforming Bacillus Species Isolated from Foods.</title>
        <authorList>
            <person name="Berendsen E.M."/>
            <person name="Wells-Bennik M.H."/>
            <person name="Krawcyk A.O."/>
            <person name="De Jong A."/>
            <person name="Holsappel S."/>
            <person name="Eijlander R.T."/>
            <person name="Kuipers O.P."/>
        </authorList>
    </citation>
    <scope>NUCLEOTIDE SEQUENCE [LARGE SCALE GENOMIC DNA]</scope>
    <source>
        <strain evidence="19 20">B4099</strain>
    </source>
</reference>
<evidence type="ECO:0000256" key="8">
    <source>
        <dbReference type="ARBA" id="ARBA00022723"/>
    </source>
</evidence>
<dbReference type="Gene3D" id="2.160.20.60">
    <property type="entry name" value="Glutamate synthase, alpha subunit, C-terminal domain"/>
    <property type="match status" value="1"/>
</dbReference>
<evidence type="ECO:0000256" key="11">
    <source>
        <dbReference type="ARBA" id="ARBA00023002"/>
    </source>
</evidence>
<dbReference type="InterPro" id="IPR050711">
    <property type="entry name" value="ET-N_metabolism_enzyme"/>
</dbReference>
<evidence type="ECO:0000256" key="2">
    <source>
        <dbReference type="ARBA" id="ARBA00001927"/>
    </source>
</evidence>
<dbReference type="InterPro" id="IPR013785">
    <property type="entry name" value="Aldolase_TIM"/>
</dbReference>
<dbReference type="PROSITE" id="PS51278">
    <property type="entry name" value="GATASE_TYPE_2"/>
    <property type="match status" value="1"/>
</dbReference>
<evidence type="ECO:0000256" key="7">
    <source>
        <dbReference type="ARBA" id="ARBA00022643"/>
    </source>
</evidence>
<feature type="compositionally biased region" description="Basic and acidic residues" evidence="17">
    <location>
        <begin position="895"/>
        <end position="911"/>
    </location>
</feature>
<dbReference type="InterPro" id="IPR002932">
    <property type="entry name" value="Glu_synthdom"/>
</dbReference>
<dbReference type="InterPro" id="IPR029055">
    <property type="entry name" value="Ntn_hydrolases_N"/>
</dbReference>
<evidence type="ECO:0000256" key="1">
    <source>
        <dbReference type="ARBA" id="ARBA00001917"/>
    </source>
</evidence>
<organism evidence="19 20">
    <name type="scientific">Heyndrickxia coagulans</name>
    <name type="common">Weizmannia coagulans</name>
    <dbReference type="NCBI Taxonomy" id="1398"/>
    <lineage>
        <taxon>Bacteria</taxon>
        <taxon>Bacillati</taxon>
        <taxon>Bacillota</taxon>
        <taxon>Bacilli</taxon>
        <taxon>Bacillales</taxon>
        <taxon>Bacillaceae</taxon>
        <taxon>Heyndrickxia</taxon>
    </lineage>
</organism>
<evidence type="ECO:0000256" key="16">
    <source>
        <dbReference type="ARBA" id="ARBA00029440"/>
    </source>
</evidence>
<evidence type="ECO:0000259" key="18">
    <source>
        <dbReference type="PROSITE" id="PS51278"/>
    </source>
</evidence>
<evidence type="ECO:0000256" key="5">
    <source>
        <dbReference type="ARBA" id="ARBA00022605"/>
    </source>
</evidence>
<dbReference type="FunFam" id="3.60.20.10:FF:000001">
    <property type="entry name" value="Glutamate synthase, large subunit"/>
    <property type="match status" value="1"/>
</dbReference>
<protein>
    <submittedName>
        <fullName evidence="19">Glutamate synthase</fullName>
        <ecNumber evidence="19">1.4.1.13</ecNumber>
    </submittedName>
</protein>
<dbReference type="Pfam" id="PF04898">
    <property type="entry name" value="Glu_syn_central"/>
    <property type="match status" value="1"/>
</dbReference>
<dbReference type="GO" id="GO:0019676">
    <property type="term" value="P:ammonia assimilation cycle"/>
    <property type="evidence" value="ECO:0007669"/>
    <property type="project" value="TreeGrafter"/>
</dbReference>
<comment type="cofactor">
    <cofactor evidence="1">
        <name>FMN</name>
        <dbReference type="ChEBI" id="CHEBI:58210"/>
    </cofactor>
</comment>
<dbReference type="FunFam" id="3.20.20.70:FF:000053">
    <property type="entry name" value="Glutamate synthase large subunit"/>
    <property type="match status" value="1"/>
</dbReference>
<keyword evidence="10" id="KW-0315">Glutamine amidotransferase</keyword>
<dbReference type="EMBL" id="LQYI01000168">
    <property type="protein sequence ID" value="KYC60494.1"/>
    <property type="molecule type" value="Genomic_DNA"/>
</dbReference>
<keyword evidence="6" id="KW-0285">Flavoprotein</keyword>
<name>A0A150JUR6_HEYCO</name>
<keyword evidence="5" id="KW-0028">Amino-acid biosynthesis</keyword>
<evidence type="ECO:0000313" key="20">
    <source>
        <dbReference type="Proteomes" id="UP000075304"/>
    </source>
</evidence>
<keyword evidence="15" id="KW-0003">3Fe-4S</keyword>
<dbReference type="Proteomes" id="UP000075304">
    <property type="component" value="Unassembled WGS sequence"/>
</dbReference>
<dbReference type="GO" id="GO:0051538">
    <property type="term" value="F:3 iron, 4 sulfur cluster binding"/>
    <property type="evidence" value="ECO:0007669"/>
    <property type="project" value="UniProtKB-KW"/>
</dbReference>
<evidence type="ECO:0000256" key="13">
    <source>
        <dbReference type="ARBA" id="ARBA00023014"/>
    </source>
</evidence>
<feature type="region of interest" description="Disordered" evidence="17">
    <location>
        <begin position="885"/>
        <end position="911"/>
    </location>
</feature>
<dbReference type="PATRIC" id="fig|1398.25.peg.1569"/>
<evidence type="ECO:0000256" key="17">
    <source>
        <dbReference type="SAM" id="MobiDB-lite"/>
    </source>
</evidence>
<comment type="similarity">
    <text evidence="4">Belongs to the glutamate synthase family.</text>
</comment>
<accession>A0A150JUR6</accession>
<comment type="caution">
    <text evidence="19">The sequence shown here is derived from an EMBL/GenBank/DDBJ whole genome shotgun (WGS) entry which is preliminary data.</text>
</comment>
<keyword evidence="12" id="KW-0408">Iron</keyword>
<gene>
    <name evidence="19" type="ORF">B4099_2248</name>
</gene>
<evidence type="ECO:0000256" key="14">
    <source>
        <dbReference type="ARBA" id="ARBA00023164"/>
    </source>
</evidence>
<dbReference type="InterPro" id="IPR002489">
    <property type="entry name" value="Glu_synth_asu_C"/>
</dbReference>
<dbReference type="Pfam" id="PF00310">
    <property type="entry name" value="GATase_2"/>
    <property type="match status" value="1"/>
</dbReference>
<dbReference type="Gene3D" id="3.20.20.70">
    <property type="entry name" value="Aldolase class I"/>
    <property type="match status" value="2"/>
</dbReference>
<evidence type="ECO:0000256" key="9">
    <source>
        <dbReference type="ARBA" id="ARBA00022827"/>
    </source>
</evidence>
<dbReference type="EC" id="1.4.1.13" evidence="19"/>
<feature type="domain" description="Glutamine amidotransferase type-2" evidence="18">
    <location>
        <begin position="18"/>
        <end position="408"/>
    </location>
</feature>
<dbReference type="InterPro" id="IPR006982">
    <property type="entry name" value="Glu_synth_centr_N"/>
</dbReference>
<dbReference type="RefSeq" id="WP_061575832.1">
    <property type="nucleotide sequence ID" value="NZ_LQYI01000168.1"/>
</dbReference>
<dbReference type="GO" id="GO:0006537">
    <property type="term" value="P:glutamate biosynthetic process"/>
    <property type="evidence" value="ECO:0007669"/>
    <property type="project" value="UniProtKB-KW"/>
</dbReference>
<dbReference type="InterPro" id="IPR017932">
    <property type="entry name" value="GATase_2_dom"/>
</dbReference>
<dbReference type="SUPFAM" id="SSF56235">
    <property type="entry name" value="N-terminal nucleophile aminohydrolases (Ntn hydrolases)"/>
    <property type="match status" value="1"/>
</dbReference>
<keyword evidence="8" id="KW-0479">Metal-binding</keyword>
<comment type="pathway">
    <text evidence="16">Amino-acid biosynthesis.</text>
</comment>
<evidence type="ECO:0000313" key="19">
    <source>
        <dbReference type="EMBL" id="KYC60494.1"/>
    </source>
</evidence>
<keyword evidence="14" id="KW-0314">Glutamate biosynthesis</keyword>
<dbReference type="GO" id="GO:0004355">
    <property type="term" value="F:glutamate synthase (NADPH) activity"/>
    <property type="evidence" value="ECO:0007669"/>
    <property type="project" value="UniProtKB-EC"/>
</dbReference>
<evidence type="ECO:0000256" key="4">
    <source>
        <dbReference type="ARBA" id="ARBA00009716"/>
    </source>
</evidence>
<dbReference type="Pfam" id="PF01493">
    <property type="entry name" value="GXGXG"/>
    <property type="match status" value="1"/>
</dbReference>
<keyword evidence="7" id="KW-0288">FMN</keyword>
<evidence type="ECO:0000256" key="15">
    <source>
        <dbReference type="ARBA" id="ARBA00023291"/>
    </source>
</evidence>
<evidence type="ECO:0000256" key="10">
    <source>
        <dbReference type="ARBA" id="ARBA00022962"/>
    </source>
</evidence>
<dbReference type="GO" id="GO:0046872">
    <property type="term" value="F:metal ion binding"/>
    <property type="evidence" value="ECO:0007669"/>
    <property type="project" value="UniProtKB-KW"/>
</dbReference>
<evidence type="ECO:0000256" key="6">
    <source>
        <dbReference type="ARBA" id="ARBA00022630"/>
    </source>
</evidence>
<dbReference type="CDD" id="cd00982">
    <property type="entry name" value="gltB_C"/>
    <property type="match status" value="1"/>
</dbReference>
<keyword evidence="9" id="KW-0274">FAD</keyword>
<dbReference type="InterPro" id="IPR036485">
    <property type="entry name" value="Glu_synth_asu_C_sf"/>
</dbReference>
<dbReference type="NCBIfam" id="NF008730">
    <property type="entry name" value="PRK11750.1"/>
    <property type="match status" value="1"/>
</dbReference>
<dbReference type="FunFam" id="2.160.20.60:FF:000001">
    <property type="entry name" value="Glutamate synthase, large subunit"/>
    <property type="match status" value="1"/>
</dbReference>
<comment type="cofactor">
    <cofactor evidence="2">
        <name>[3Fe-4S] cluster</name>
        <dbReference type="ChEBI" id="CHEBI:21137"/>
    </cofactor>
</comment>
<proteinExistence type="inferred from homology"/>
<dbReference type="PANTHER" id="PTHR11938:SF133">
    <property type="entry name" value="GLUTAMATE SYNTHASE (NADH)"/>
    <property type="match status" value="1"/>
</dbReference>
<dbReference type="SUPFAM" id="SSF69336">
    <property type="entry name" value="Alpha subunit of glutamate synthase, C-terminal domain"/>
    <property type="match status" value="1"/>
</dbReference>
<dbReference type="Gene3D" id="3.60.20.10">
    <property type="entry name" value="Glutamine Phosphoribosylpyrophosphate, subunit 1, domain 1"/>
    <property type="match status" value="1"/>
</dbReference>
<keyword evidence="13" id="KW-0411">Iron-sulfur</keyword>
<dbReference type="CDD" id="cd00713">
    <property type="entry name" value="GltS"/>
    <property type="match status" value="1"/>
</dbReference>
<evidence type="ECO:0000256" key="3">
    <source>
        <dbReference type="ARBA" id="ARBA00001974"/>
    </source>
</evidence>
<sequence length="1521" mass="168236">MNNQHYGLYRPEFEHDACGIGFYADIKGRASHKIITTALEMLRRLDHRAGKNADGTTSDGAGISMQIPHAFFEAVCSFTLPKKGEYAVGMLFLPHDPHAAEDILNEFRIQTASLGLSVPGVREVPVNPEVLGRQAEESRPHIVQIFVSSSSNDNTEEAVFQRKIYILRKLVENKFGSSFYAASFSNRTIVYKGMLSAEQLPLFYTDLADERFQSALALIHSRFSTNTFPSWERAHPNRMIAHNGEINTIKGNVNWFNAKIELFANELDLGTLKKIQPVINKNGSDSAIFDNVLEFLTTNGISLPHAIMMMVPEPWEDNEDLPPYLKSFYEYHSQIMEPWDGPMALEFTNGKQIGAVLDRNGLRPARYYITHDDKIIFASEVGVVDVEPENVKERRHLKPGQLLFVDLEKGALIPSDELKAQVSLEKPYAEHLEDSVIDLEESHFIPAASSLEKNELAYWQTLFGYTYEECTKSIVPMAQEKNEPIGAMGVDTPIAVLSERPQLLFHYFKQSFSQVTNPPIDSIREAYVISTVTWLGPQVSLDGHDDTAHKKIRLEHPFLSTAKFNAILNQGMKTAFLPAYHSPDISLDQALEQLLREADEKIGEGAEILILSDRAQGHRAVPIPSLLAVSALHQHMIRSGTRPKASIVLDSGEPRDSHHMAALLGYGADAVHPYLALETIQNLIGEGHIDLPYKKASENYLTTLKKSVVKIMSKVGITTMQSYRGAQTFEALGIAESVCDRYFTGTVSQLGGIGLAEIGQESLKRFEKAQKLLFQHNKALDPGSELQWRKDGEYHLFNPQMMYTLQQATRTNNKELYRKFSETYHHGPYATIRSLLAIESNRKPVPLDEVEPVESIWKRFKTGAMSYGALSKEAHEALAIAMNRIGGKSNSGEGGEEKERYTPDANGDSRRSAIKQVASGRFGVTSLYLTDADEIQIKMAQGAKPGEGGQLPGSKVYPWIAEVRGSTPGVGLISPPPHHDIYSIEDLAQLIYDLKSANPRARISVKLVAKSGVGTIAAGVAKGLADTILISGHDGGTGASPQTSIKHAGMPWELGLAETHQTLTLNGLRDRVVLETDGKLMTGRDVVIAACLGAEEFGFSTAPLVVLGCIMMRACHLDTCPVGVATQNPKLRAKFMGKPEYVVNYMRFIAEEVREILAECGYRSLDELVGETGLLKVKDEVKNHWKAKQLHFDKLLFKAGDTPFAVQGKTAQSHKLEERFDSRKLNHLSVSVRNRQQTAVTLPVRNTDRAIGTTLGHIITKTYGDEGLPEDFIHIHLHGSAGQSLGAFIPKGLTLNLEGDANDYVGKGLSGGKIVVKPGAGWSRDEEQAIIGNIAFFGATSGEAYIRGTAGQRFCVRNSGVHAVVEGIGDHGCEYMTGGRVAVLGPIGKNFAAGMSGGIAYIYTGAMGEDEVLSRINQELVSIEGVDSDEDMRELYHMIQKHYQYTGSPVAKRILKNWELALHQFVKIVPREYKAMMELIQYFLDQQMPLDEARLAAFEYKKSGKHLPEIEKEKAFPTEVK</sequence>
<comment type="cofactor">
    <cofactor evidence="3">
        <name>FAD</name>
        <dbReference type="ChEBI" id="CHEBI:57692"/>
    </cofactor>
</comment>
<dbReference type="Pfam" id="PF01645">
    <property type="entry name" value="Glu_synthase"/>
    <property type="match status" value="1"/>
</dbReference>
<keyword evidence="11 19" id="KW-0560">Oxidoreductase</keyword>
<evidence type="ECO:0000256" key="12">
    <source>
        <dbReference type="ARBA" id="ARBA00023004"/>
    </source>
</evidence>
<dbReference type="SUPFAM" id="SSF51395">
    <property type="entry name" value="FMN-linked oxidoreductases"/>
    <property type="match status" value="1"/>
</dbReference>
<dbReference type="CDD" id="cd02808">
    <property type="entry name" value="GltS_FMN"/>
    <property type="match status" value="1"/>
</dbReference>
<dbReference type="PANTHER" id="PTHR11938">
    <property type="entry name" value="FAD NADPH DEHYDROGENASE/OXIDOREDUCTASE"/>
    <property type="match status" value="1"/>
</dbReference>